<organism evidence="12 13">
    <name type="scientific">Rothia endophytica</name>
    <dbReference type="NCBI Taxonomy" id="1324766"/>
    <lineage>
        <taxon>Bacteria</taxon>
        <taxon>Bacillati</taxon>
        <taxon>Actinomycetota</taxon>
        <taxon>Actinomycetes</taxon>
        <taxon>Micrococcales</taxon>
        <taxon>Micrococcaceae</taxon>
        <taxon>Rothia</taxon>
    </lineage>
</organism>
<evidence type="ECO:0000256" key="7">
    <source>
        <dbReference type="ARBA" id="ARBA00023172"/>
    </source>
</evidence>
<dbReference type="RefSeq" id="WP_345445024.1">
    <property type="nucleotide sequence ID" value="NZ_BAABKP010000001.1"/>
</dbReference>
<dbReference type="InterPro" id="IPR002104">
    <property type="entry name" value="Integrase_catalytic"/>
</dbReference>
<feature type="active site" evidence="9">
    <location>
        <position position="277"/>
    </location>
</feature>
<dbReference type="PANTHER" id="PTHR30349:SF77">
    <property type="entry name" value="TYROSINE RECOMBINASE XERC"/>
    <property type="match status" value="1"/>
</dbReference>
<keyword evidence="13" id="KW-1185">Reference proteome</keyword>
<keyword evidence="8 9" id="KW-0131">Cell cycle</keyword>
<dbReference type="InterPro" id="IPR004107">
    <property type="entry name" value="Integrase_SAM-like_N"/>
</dbReference>
<feature type="active site" evidence="9">
    <location>
        <position position="203"/>
    </location>
</feature>
<reference evidence="13" key="1">
    <citation type="journal article" date="2019" name="Int. J. Syst. Evol. Microbiol.">
        <title>The Global Catalogue of Microorganisms (GCM) 10K type strain sequencing project: providing services to taxonomists for standard genome sequencing and annotation.</title>
        <authorList>
            <consortium name="The Broad Institute Genomics Platform"/>
            <consortium name="The Broad Institute Genome Sequencing Center for Infectious Disease"/>
            <person name="Wu L."/>
            <person name="Ma J."/>
        </authorList>
    </citation>
    <scope>NUCLEOTIDE SEQUENCE [LARGE SCALE GENOMIC DNA]</scope>
    <source>
        <strain evidence="13">JCM 18541</strain>
    </source>
</reference>
<protein>
    <recommendedName>
        <fullName evidence="9">Tyrosine recombinase XerC</fullName>
    </recommendedName>
</protein>
<feature type="domain" description="Tyr recombinase" evidence="10">
    <location>
        <begin position="133"/>
        <end position="325"/>
    </location>
</feature>
<evidence type="ECO:0000256" key="6">
    <source>
        <dbReference type="ARBA" id="ARBA00023125"/>
    </source>
</evidence>
<dbReference type="PROSITE" id="PS51900">
    <property type="entry name" value="CB"/>
    <property type="match status" value="1"/>
</dbReference>
<evidence type="ECO:0000313" key="13">
    <source>
        <dbReference type="Proteomes" id="UP001500187"/>
    </source>
</evidence>
<dbReference type="InterPro" id="IPR011010">
    <property type="entry name" value="DNA_brk_join_enz"/>
</dbReference>
<feature type="active site" evidence="9">
    <location>
        <position position="179"/>
    </location>
</feature>
<feature type="active site" description="O-(3'-phospho-DNA)-tyrosine intermediate" evidence="9">
    <location>
        <position position="312"/>
    </location>
</feature>
<dbReference type="HAMAP" id="MF_01808">
    <property type="entry name" value="Recomb_XerC_XerD"/>
    <property type="match status" value="1"/>
</dbReference>
<keyword evidence="2 9" id="KW-0963">Cytoplasm</keyword>
<feature type="active site" evidence="9">
    <location>
        <position position="303"/>
    </location>
</feature>
<evidence type="ECO:0000256" key="5">
    <source>
        <dbReference type="ARBA" id="ARBA00022908"/>
    </source>
</evidence>
<evidence type="ECO:0000259" key="11">
    <source>
        <dbReference type="PROSITE" id="PS51900"/>
    </source>
</evidence>
<comment type="subcellular location">
    <subcellularLocation>
        <location evidence="1 9">Cytoplasm</location>
    </subcellularLocation>
</comment>
<comment type="subunit">
    <text evidence="9">Forms a cyclic heterotetrameric complex composed of two molecules of XerC and two molecules of XerD.</text>
</comment>
<proteinExistence type="inferred from homology"/>
<evidence type="ECO:0000256" key="4">
    <source>
        <dbReference type="ARBA" id="ARBA00022829"/>
    </source>
</evidence>
<keyword evidence="7 9" id="KW-0233">DNA recombination</keyword>
<feature type="active site" evidence="9">
    <location>
        <position position="280"/>
    </location>
</feature>
<dbReference type="InterPro" id="IPR023009">
    <property type="entry name" value="Tyrosine_recombinase_XerC/XerD"/>
</dbReference>
<keyword evidence="5 9" id="KW-0229">DNA integration</keyword>
<evidence type="ECO:0000256" key="1">
    <source>
        <dbReference type="ARBA" id="ARBA00004496"/>
    </source>
</evidence>
<evidence type="ECO:0000256" key="3">
    <source>
        <dbReference type="ARBA" id="ARBA00022618"/>
    </source>
</evidence>
<dbReference type="InterPro" id="IPR013762">
    <property type="entry name" value="Integrase-like_cat_sf"/>
</dbReference>
<dbReference type="Gene3D" id="1.10.150.130">
    <property type="match status" value="1"/>
</dbReference>
<name>A0ABP9BBQ6_9MICC</name>
<dbReference type="PROSITE" id="PS51898">
    <property type="entry name" value="TYR_RECOMBINASE"/>
    <property type="match status" value="1"/>
</dbReference>
<dbReference type="InterPro" id="IPR044068">
    <property type="entry name" value="CB"/>
</dbReference>
<dbReference type="PANTHER" id="PTHR30349">
    <property type="entry name" value="PHAGE INTEGRASE-RELATED"/>
    <property type="match status" value="1"/>
</dbReference>
<comment type="caution">
    <text evidence="12">The sequence shown here is derived from an EMBL/GenBank/DDBJ whole genome shotgun (WGS) entry which is preliminary data.</text>
</comment>
<dbReference type="InterPro" id="IPR050090">
    <property type="entry name" value="Tyrosine_recombinase_XerCD"/>
</dbReference>
<sequence>MENTSANSASDLPTTLKIGAGTLDTDREYTRALEAYERYLTYELHRSPETIKAYLSDLSDFFAYALRHGTTHLSHLDLTMMRGWLATLNSRQARASLARKTSTLRRFFTWAEEEELVQGNPARHLSTPKKASKLPQILSKDHLKTLTTTLETALAQEPTNPRLLRLNAVVEILYATGIRISELTNLDLTSVDRTNRTLRVIGKGDKERVVPFGLPALAALNSWVQKGRPQWLPQAPASPQIALFIGARGKRANPRQIREDLTSLLLTLDDTQATGAHVFRHTAATHMVDGGADIRAVQELLGHSSLATTQVYTHVSVERLAQTYSRSHPRA</sequence>
<dbReference type="Pfam" id="PF02899">
    <property type="entry name" value="Phage_int_SAM_1"/>
    <property type="match status" value="1"/>
</dbReference>
<dbReference type="InterPro" id="IPR010998">
    <property type="entry name" value="Integrase_recombinase_N"/>
</dbReference>
<dbReference type="Gene3D" id="1.10.443.10">
    <property type="entry name" value="Intergrase catalytic core"/>
    <property type="match status" value="1"/>
</dbReference>
<dbReference type="SUPFAM" id="SSF56349">
    <property type="entry name" value="DNA breaking-rejoining enzymes"/>
    <property type="match status" value="1"/>
</dbReference>
<evidence type="ECO:0000259" key="10">
    <source>
        <dbReference type="PROSITE" id="PS51898"/>
    </source>
</evidence>
<keyword evidence="6 9" id="KW-0238">DNA-binding</keyword>
<keyword evidence="4 9" id="KW-0159">Chromosome partition</keyword>
<comment type="similarity">
    <text evidence="9">Belongs to the 'phage' integrase family. XerC subfamily.</text>
</comment>
<keyword evidence="3 9" id="KW-0132">Cell division</keyword>
<evidence type="ECO:0000313" key="12">
    <source>
        <dbReference type="EMBL" id="GAA4792326.1"/>
    </source>
</evidence>
<feature type="domain" description="Core-binding (CB)" evidence="11">
    <location>
        <begin position="27"/>
        <end position="112"/>
    </location>
</feature>
<comment type="function">
    <text evidence="9">Site-specific tyrosine recombinase, which acts by catalyzing the cutting and rejoining of the recombining DNA molecules. The XerC-XerD complex is essential to convert dimers of the bacterial chromosome into monomers to permit their segregation at cell division. It also contributes to the segregational stability of plasmids.</text>
</comment>
<accession>A0ABP9BBQ6</accession>
<evidence type="ECO:0000256" key="2">
    <source>
        <dbReference type="ARBA" id="ARBA00022490"/>
    </source>
</evidence>
<evidence type="ECO:0000256" key="9">
    <source>
        <dbReference type="HAMAP-Rule" id="MF_01808"/>
    </source>
</evidence>
<dbReference type="EMBL" id="BAABKP010000001">
    <property type="protein sequence ID" value="GAA4792326.1"/>
    <property type="molecule type" value="Genomic_DNA"/>
</dbReference>
<gene>
    <name evidence="9" type="primary">xerC</name>
    <name evidence="12" type="ORF">GCM10023352_08510</name>
</gene>
<dbReference type="Proteomes" id="UP001500187">
    <property type="component" value="Unassembled WGS sequence"/>
</dbReference>
<dbReference type="Pfam" id="PF00589">
    <property type="entry name" value="Phage_integrase"/>
    <property type="match status" value="1"/>
</dbReference>
<evidence type="ECO:0000256" key="8">
    <source>
        <dbReference type="ARBA" id="ARBA00023306"/>
    </source>
</evidence>